<name>B2WID6_PYRTR</name>
<dbReference type="EMBL" id="DS231626">
    <property type="protein sequence ID" value="EDU42796.1"/>
    <property type="molecule type" value="Genomic_DNA"/>
</dbReference>
<dbReference type="AlphaFoldDB" id="B2WID6"/>
<sequence length="49" mass="5343">MNTRIMLLGSELAGLQNVKEVATARTGPFSLPALKQRELCLDTGSRRQA</sequence>
<organism evidence="1 2">
    <name type="scientific">Pyrenophora tritici-repentis (strain Pt-1C-BFP)</name>
    <name type="common">Wheat tan spot fungus</name>
    <name type="synonym">Drechslera tritici-repentis</name>
    <dbReference type="NCBI Taxonomy" id="426418"/>
    <lineage>
        <taxon>Eukaryota</taxon>
        <taxon>Fungi</taxon>
        <taxon>Dikarya</taxon>
        <taxon>Ascomycota</taxon>
        <taxon>Pezizomycotina</taxon>
        <taxon>Dothideomycetes</taxon>
        <taxon>Pleosporomycetidae</taxon>
        <taxon>Pleosporales</taxon>
        <taxon>Pleosporineae</taxon>
        <taxon>Pleosporaceae</taxon>
        <taxon>Pyrenophora</taxon>
    </lineage>
</organism>
<evidence type="ECO:0000313" key="2">
    <source>
        <dbReference type="Proteomes" id="UP000001471"/>
    </source>
</evidence>
<dbReference type="Proteomes" id="UP000001471">
    <property type="component" value="Unassembled WGS sequence"/>
</dbReference>
<gene>
    <name evidence="1" type="ORF">PTRG_09745</name>
</gene>
<dbReference type="InParanoid" id="B2WID6"/>
<protein>
    <submittedName>
        <fullName evidence="1">Uncharacterized protein</fullName>
    </submittedName>
</protein>
<proteinExistence type="predicted"/>
<accession>B2WID6</accession>
<evidence type="ECO:0000313" key="1">
    <source>
        <dbReference type="EMBL" id="EDU42796.1"/>
    </source>
</evidence>
<reference evidence="2" key="1">
    <citation type="journal article" date="2013" name="G3 (Bethesda)">
        <title>Comparative genomics of a plant-pathogenic fungus, Pyrenophora tritici-repentis, reveals transduplication and the impact of repeat elements on pathogenicity and population divergence.</title>
        <authorList>
            <person name="Manning V.A."/>
            <person name="Pandelova I."/>
            <person name="Dhillon B."/>
            <person name="Wilhelm L.J."/>
            <person name="Goodwin S.B."/>
            <person name="Berlin A.M."/>
            <person name="Figueroa M."/>
            <person name="Freitag M."/>
            <person name="Hane J.K."/>
            <person name="Henrissat B."/>
            <person name="Holman W.H."/>
            <person name="Kodira C.D."/>
            <person name="Martin J."/>
            <person name="Oliver R.P."/>
            <person name="Robbertse B."/>
            <person name="Schackwitz W."/>
            <person name="Schwartz D.C."/>
            <person name="Spatafora J.W."/>
            <person name="Turgeon B.G."/>
            <person name="Yandava C."/>
            <person name="Young S."/>
            <person name="Zhou S."/>
            <person name="Zeng Q."/>
            <person name="Grigoriev I.V."/>
            <person name="Ma L.-J."/>
            <person name="Ciuffetti L.M."/>
        </authorList>
    </citation>
    <scope>NUCLEOTIDE SEQUENCE [LARGE SCALE GENOMIC DNA]</scope>
    <source>
        <strain evidence="2">Pt-1C-BFP</strain>
    </source>
</reference>
<dbReference type="HOGENOM" id="CLU_3143690_0_0_1"/>